<name>A0A8K0V4P9_9ENTR</name>
<sequence>MKKVKATNNLIQNGDFEETKNTQWMYSLTGNPIEVSEEEHEGKNSYAEIKTTQSIFQRTFFHPNDSGTITLSIRGMLPVIVSVMDASLAEPTVYWSGEATPDNSNEWKVETLAFALGDNLGSDLCLHFQAKWDQNADATVDIDNIKIESEAGAVINNGDFENGAASWTDSLTGSAIQTSDEDVVEKNHFARIHPTESIFQRHAFKSNQSGTIKGKLRGVLGATVAILDASTPDAKPYWSTNIAGSRTDFTEFTADFNLGDVDGQDLCLHFQADYHQNPDEYVDIDDVSMTINQ</sequence>
<evidence type="ECO:0000313" key="1">
    <source>
        <dbReference type="EMBL" id="MBK4715671.1"/>
    </source>
</evidence>
<dbReference type="AlphaFoldDB" id="A0A8K0V4P9"/>
<reference evidence="1" key="1">
    <citation type="submission" date="2021-01" db="EMBL/GenBank/DDBJ databases">
        <title>Intestinitalea alba gen. nov., sp. nov., a novel genus of the family Enterobacteriaceae, isolated from the gut of the plastic-eating mealworm Tenebrio molitor L.</title>
        <authorList>
            <person name="Yang Y."/>
        </authorList>
    </citation>
    <scope>NUCLEOTIDE SEQUENCE</scope>
    <source>
        <strain evidence="1">BIT-L3</strain>
    </source>
</reference>
<dbReference type="EMBL" id="JAEPBH010000023">
    <property type="protein sequence ID" value="MBK4715671.1"/>
    <property type="molecule type" value="Genomic_DNA"/>
</dbReference>
<comment type="caution">
    <text evidence="1">The sequence shown here is derived from an EMBL/GenBank/DDBJ whole genome shotgun (WGS) entry which is preliminary data.</text>
</comment>
<evidence type="ECO:0000313" key="2">
    <source>
        <dbReference type="Proteomes" id="UP000659047"/>
    </source>
</evidence>
<proteinExistence type="predicted"/>
<accession>A0A8K0V4P9</accession>
<dbReference type="RefSeq" id="WP_238713886.1">
    <property type="nucleotide sequence ID" value="NZ_JAEPBH010000023.1"/>
</dbReference>
<protein>
    <submittedName>
        <fullName evidence="1">Uncharacterized protein</fullName>
    </submittedName>
</protein>
<dbReference type="Gene3D" id="2.60.120.260">
    <property type="entry name" value="Galactose-binding domain-like"/>
    <property type="match status" value="2"/>
</dbReference>
<dbReference type="Proteomes" id="UP000659047">
    <property type="component" value="Unassembled WGS sequence"/>
</dbReference>
<gene>
    <name evidence="1" type="ORF">JJB97_10070</name>
</gene>
<organism evidence="1 2">
    <name type="scientific">Tenebrionibacter intestinalis</name>
    <dbReference type="NCBI Taxonomy" id="2799638"/>
    <lineage>
        <taxon>Bacteria</taxon>
        <taxon>Pseudomonadati</taxon>
        <taxon>Pseudomonadota</taxon>
        <taxon>Gammaproteobacteria</taxon>
        <taxon>Enterobacterales</taxon>
        <taxon>Enterobacteriaceae</taxon>
        <taxon>Tenebrionibacter/Tenebrionicola group</taxon>
        <taxon>Tenebrionibacter</taxon>
    </lineage>
</organism>
<keyword evidence="2" id="KW-1185">Reference proteome</keyword>